<sequence>MSADLLRRAAAKLREHARAASFSDDGWAVDLADSEVTTADGGMMIADTGELTEGRPDASYIALMHPPVALALADWLDAQAQDIANAVFAWQREEEFINKTFGGIGAYTERMFAASIAVARSILREPEETPDAR</sequence>
<evidence type="ECO:0000313" key="2">
    <source>
        <dbReference type="Proteomes" id="UP001058271"/>
    </source>
</evidence>
<accession>A0ABY5Z671</accession>
<organism evidence="1 2">
    <name type="scientific">Dactylosporangium roseum</name>
    <dbReference type="NCBI Taxonomy" id="47989"/>
    <lineage>
        <taxon>Bacteria</taxon>
        <taxon>Bacillati</taxon>
        <taxon>Actinomycetota</taxon>
        <taxon>Actinomycetes</taxon>
        <taxon>Micromonosporales</taxon>
        <taxon>Micromonosporaceae</taxon>
        <taxon>Dactylosporangium</taxon>
    </lineage>
</organism>
<dbReference type="Proteomes" id="UP001058271">
    <property type="component" value="Chromosome"/>
</dbReference>
<name>A0ABY5Z671_9ACTN</name>
<dbReference type="EMBL" id="CP073721">
    <property type="protein sequence ID" value="UWZ37539.1"/>
    <property type="molecule type" value="Genomic_DNA"/>
</dbReference>
<protein>
    <submittedName>
        <fullName evidence="1">Uncharacterized protein</fullName>
    </submittedName>
</protein>
<keyword evidence="2" id="KW-1185">Reference proteome</keyword>
<gene>
    <name evidence="1" type="ORF">Drose_04445</name>
</gene>
<dbReference type="RefSeq" id="WP_260726896.1">
    <property type="nucleotide sequence ID" value="NZ_BAAABS010000070.1"/>
</dbReference>
<reference evidence="1" key="1">
    <citation type="submission" date="2021-04" db="EMBL/GenBank/DDBJ databases">
        <title>Biosynthetic gene clusters of Dactylosporangioum roseum.</title>
        <authorList>
            <person name="Hartkoorn R.C."/>
            <person name="Beaudoing E."/>
            <person name="Hot D."/>
            <person name="Moureu S."/>
        </authorList>
    </citation>
    <scope>NUCLEOTIDE SEQUENCE</scope>
    <source>
        <strain evidence="1">NRRL B-16295</strain>
    </source>
</reference>
<proteinExistence type="predicted"/>
<evidence type="ECO:0000313" key="1">
    <source>
        <dbReference type="EMBL" id="UWZ37539.1"/>
    </source>
</evidence>